<dbReference type="InterPro" id="IPR036390">
    <property type="entry name" value="WH_DNA-bd_sf"/>
</dbReference>
<keyword evidence="7" id="KW-1185">Reference proteome</keyword>
<keyword evidence="3" id="KW-0238">DNA-binding</keyword>
<accession>A0A2S9K6I8</accession>
<dbReference type="InterPro" id="IPR005119">
    <property type="entry name" value="LysR_subst-bd"/>
</dbReference>
<proteinExistence type="inferred from homology"/>
<dbReference type="GO" id="GO:0003700">
    <property type="term" value="F:DNA-binding transcription factor activity"/>
    <property type="evidence" value="ECO:0007669"/>
    <property type="project" value="InterPro"/>
</dbReference>
<dbReference type="Gene3D" id="1.10.10.10">
    <property type="entry name" value="Winged helix-like DNA-binding domain superfamily/Winged helix DNA-binding domain"/>
    <property type="match status" value="1"/>
</dbReference>
<evidence type="ECO:0000256" key="1">
    <source>
        <dbReference type="ARBA" id="ARBA00009437"/>
    </source>
</evidence>
<protein>
    <recommendedName>
        <fullName evidence="5">HTH lysR-type domain-containing protein</fullName>
    </recommendedName>
</protein>
<keyword evidence="2" id="KW-0805">Transcription regulation</keyword>
<dbReference type="PANTHER" id="PTHR30419">
    <property type="entry name" value="HTH-TYPE TRANSCRIPTIONAL REGULATOR YBHD"/>
    <property type="match status" value="1"/>
</dbReference>
<dbReference type="SUPFAM" id="SSF53850">
    <property type="entry name" value="Periplasmic binding protein-like II"/>
    <property type="match status" value="1"/>
</dbReference>
<evidence type="ECO:0000313" key="7">
    <source>
        <dbReference type="Proteomes" id="UP000238589"/>
    </source>
</evidence>
<evidence type="ECO:0000313" key="6">
    <source>
        <dbReference type="EMBL" id="PRD66076.1"/>
    </source>
</evidence>
<evidence type="ECO:0000256" key="3">
    <source>
        <dbReference type="ARBA" id="ARBA00023125"/>
    </source>
</evidence>
<dbReference type="Proteomes" id="UP000238589">
    <property type="component" value="Unassembled WGS sequence"/>
</dbReference>
<dbReference type="PROSITE" id="PS50931">
    <property type="entry name" value="HTH_LYSR"/>
    <property type="match status" value="1"/>
</dbReference>
<gene>
    <name evidence="6" type="ORF">C6P64_05780</name>
</gene>
<dbReference type="PANTHER" id="PTHR30419:SF8">
    <property type="entry name" value="NITROGEN ASSIMILATION TRANSCRIPTIONAL ACTIVATOR-RELATED"/>
    <property type="match status" value="1"/>
</dbReference>
<dbReference type="OrthoDB" id="646694at2"/>
<dbReference type="SUPFAM" id="SSF46785">
    <property type="entry name" value="Winged helix' DNA-binding domain"/>
    <property type="match status" value="1"/>
</dbReference>
<dbReference type="EMBL" id="PVLQ01000019">
    <property type="protein sequence ID" value="PRD66076.1"/>
    <property type="molecule type" value="Genomic_DNA"/>
</dbReference>
<dbReference type="AlphaFoldDB" id="A0A2S9K6I8"/>
<feature type="domain" description="HTH lysR-type" evidence="5">
    <location>
        <begin position="1"/>
        <end position="60"/>
    </location>
</feature>
<dbReference type="GO" id="GO:0003677">
    <property type="term" value="F:DNA binding"/>
    <property type="evidence" value="ECO:0007669"/>
    <property type="project" value="UniProtKB-KW"/>
</dbReference>
<dbReference type="InterPro" id="IPR050950">
    <property type="entry name" value="HTH-type_LysR_regulators"/>
</dbReference>
<dbReference type="Pfam" id="PF03466">
    <property type="entry name" value="LysR_substrate"/>
    <property type="match status" value="1"/>
</dbReference>
<evidence type="ECO:0000256" key="4">
    <source>
        <dbReference type="ARBA" id="ARBA00023163"/>
    </source>
</evidence>
<dbReference type="FunFam" id="1.10.10.10:FF:000001">
    <property type="entry name" value="LysR family transcriptional regulator"/>
    <property type="match status" value="1"/>
</dbReference>
<dbReference type="InterPro" id="IPR036388">
    <property type="entry name" value="WH-like_DNA-bd_sf"/>
</dbReference>
<dbReference type="InterPro" id="IPR000847">
    <property type="entry name" value="LysR_HTH_N"/>
</dbReference>
<evidence type="ECO:0000256" key="2">
    <source>
        <dbReference type="ARBA" id="ARBA00023015"/>
    </source>
</evidence>
<sequence length="310" mass="34677">MNLSVRQLRAFVLAAEHGSFSAAAAEMGVTQPGISLLIRQLEDELGLQLFHRTTRRLELSVMGRDMLDSARRTLNQLGALERHAQDLHRGQQGRLDVGVIASVACSLFPPTLARFQKQCPGVKLEFHEEQAAPLLERLRNGELEIGWGLYPSPQPDLMFEPLYRDPMIVLMHEDHALASREHVTWSALRKHQFISASLQSGVRIYTDRAAAAAGIEMRPAYTTPSLTTAIGLVRQQIGCAVLPLLPLENLNLERLVMRRLERPGIWRENGLITSKDRRLSPAAQAFVEAARLTASRYTLPEAMARQARQL</sequence>
<organism evidence="6 7">
    <name type="scientific">Malikia granosa</name>
    <dbReference type="NCBI Taxonomy" id="263067"/>
    <lineage>
        <taxon>Bacteria</taxon>
        <taxon>Pseudomonadati</taxon>
        <taxon>Pseudomonadota</taxon>
        <taxon>Betaproteobacteria</taxon>
        <taxon>Burkholderiales</taxon>
        <taxon>Comamonadaceae</taxon>
        <taxon>Malikia</taxon>
    </lineage>
</organism>
<dbReference type="GO" id="GO:0005829">
    <property type="term" value="C:cytosol"/>
    <property type="evidence" value="ECO:0007669"/>
    <property type="project" value="TreeGrafter"/>
</dbReference>
<dbReference type="PRINTS" id="PR00039">
    <property type="entry name" value="HTHLYSR"/>
</dbReference>
<evidence type="ECO:0000259" key="5">
    <source>
        <dbReference type="PROSITE" id="PS50931"/>
    </source>
</evidence>
<name>A0A2S9K6I8_9BURK</name>
<comment type="caution">
    <text evidence="6">The sequence shown here is derived from an EMBL/GenBank/DDBJ whole genome shotgun (WGS) entry which is preliminary data.</text>
</comment>
<keyword evidence="4" id="KW-0804">Transcription</keyword>
<dbReference type="Gene3D" id="3.40.190.290">
    <property type="match status" value="1"/>
</dbReference>
<comment type="similarity">
    <text evidence="1">Belongs to the LysR transcriptional regulatory family.</text>
</comment>
<dbReference type="Pfam" id="PF00126">
    <property type="entry name" value="HTH_1"/>
    <property type="match status" value="1"/>
</dbReference>
<dbReference type="CDD" id="cd08440">
    <property type="entry name" value="PBP2_LTTR_like_4"/>
    <property type="match status" value="1"/>
</dbReference>
<reference evidence="6 7" key="1">
    <citation type="submission" date="2018-03" db="EMBL/GenBank/DDBJ databases">
        <title>Comparative genomics illustrates the genes involved in a hyperalkaliphilic mechanisms of Serpentinomonas isolated from highly-alkaline calcium-rich serpentinized springs.</title>
        <authorList>
            <person name="Suzuki S."/>
            <person name="Ishii S."/>
            <person name="Walworth N."/>
            <person name="Bird L."/>
            <person name="Kuenen J.G."/>
            <person name="Nealson K.H."/>
        </authorList>
    </citation>
    <scope>NUCLEOTIDE SEQUENCE [LARGE SCALE GENOMIC DNA]</scope>
    <source>
        <strain evidence="6 7">P1</strain>
    </source>
</reference>